<comment type="caution">
    <text evidence="2">The sequence shown here is derived from an EMBL/GenBank/DDBJ whole genome shotgun (WGS) entry which is preliminary data.</text>
</comment>
<evidence type="ECO:0000259" key="1">
    <source>
        <dbReference type="PROSITE" id="PS51186"/>
    </source>
</evidence>
<dbReference type="SUPFAM" id="SSF55729">
    <property type="entry name" value="Acyl-CoA N-acyltransferases (Nat)"/>
    <property type="match status" value="1"/>
</dbReference>
<gene>
    <name evidence="2" type="ORF">LCGC14_0367950</name>
</gene>
<proteinExistence type="predicted"/>
<dbReference type="Gene3D" id="3.40.630.30">
    <property type="match status" value="1"/>
</dbReference>
<feature type="domain" description="N-acetyltransferase" evidence="1">
    <location>
        <begin position="31"/>
        <end position="188"/>
    </location>
</feature>
<dbReference type="InterPro" id="IPR000182">
    <property type="entry name" value="GNAT_dom"/>
</dbReference>
<dbReference type="InterPro" id="IPR016181">
    <property type="entry name" value="Acyl_CoA_acyltransferase"/>
</dbReference>
<dbReference type="AlphaFoldDB" id="A0A0F9TC14"/>
<accession>A0A0F9TC14</accession>
<dbReference type="PROSITE" id="PS51186">
    <property type="entry name" value="GNAT"/>
    <property type="match status" value="1"/>
</dbReference>
<sequence>MTDDQAITDLQLRMFRPDLHDLPAIDLPAGYALRHYRPGDEAGLTETLQDAFAEPSMAIEWAVLNNNGFMPARSWLIERDDGQIVASASMLLDPNCLSAHLEGAAFLHWVAARKSEVGKRLGYWVCLAVLHRMVLEGYRAAGLGTDDNRFPAIKTYLNLGFAPRLVADNQRDRWRKIFENLGMAEEADRRFGPLLAGPLYEF</sequence>
<organism evidence="2">
    <name type="scientific">marine sediment metagenome</name>
    <dbReference type="NCBI Taxonomy" id="412755"/>
    <lineage>
        <taxon>unclassified sequences</taxon>
        <taxon>metagenomes</taxon>
        <taxon>ecological metagenomes</taxon>
    </lineage>
</organism>
<dbReference type="Pfam" id="PF00583">
    <property type="entry name" value="Acetyltransf_1"/>
    <property type="match status" value="1"/>
</dbReference>
<dbReference type="GO" id="GO:0016747">
    <property type="term" value="F:acyltransferase activity, transferring groups other than amino-acyl groups"/>
    <property type="evidence" value="ECO:0007669"/>
    <property type="project" value="InterPro"/>
</dbReference>
<evidence type="ECO:0000313" key="2">
    <source>
        <dbReference type="EMBL" id="KKN76704.1"/>
    </source>
</evidence>
<protein>
    <recommendedName>
        <fullName evidence="1">N-acetyltransferase domain-containing protein</fullName>
    </recommendedName>
</protein>
<dbReference type="EMBL" id="LAZR01000291">
    <property type="protein sequence ID" value="KKN76704.1"/>
    <property type="molecule type" value="Genomic_DNA"/>
</dbReference>
<name>A0A0F9TC14_9ZZZZ</name>
<reference evidence="2" key="1">
    <citation type="journal article" date="2015" name="Nature">
        <title>Complex archaea that bridge the gap between prokaryotes and eukaryotes.</title>
        <authorList>
            <person name="Spang A."/>
            <person name="Saw J.H."/>
            <person name="Jorgensen S.L."/>
            <person name="Zaremba-Niedzwiedzka K."/>
            <person name="Martijn J."/>
            <person name="Lind A.E."/>
            <person name="van Eijk R."/>
            <person name="Schleper C."/>
            <person name="Guy L."/>
            <person name="Ettema T.J."/>
        </authorList>
    </citation>
    <scope>NUCLEOTIDE SEQUENCE</scope>
</reference>